<dbReference type="AlphaFoldDB" id="A0A8K0I257"/>
<dbReference type="Gene3D" id="1.10.630.10">
    <property type="entry name" value="Cytochrome P450"/>
    <property type="match status" value="1"/>
</dbReference>
<dbReference type="OrthoDB" id="2789670at2759"/>
<keyword evidence="2" id="KW-1185">Reference proteome</keyword>
<dbReference type="GO" id="GO:0016705">
    <property type="term" value="F:oxidoreductase activity, acting on paired donors, with incorporation or reduction of molecular oxygen"/>
    <property type="evidence" value="ECO:0007669"/>
    <property type="project" value="InterPro"/>
</dbReference>
<gene>
    <name evidence="1" type="ORF">COCNU_03G004320</name>
</gene>
<dbReference type="InterPro" id="IPR053062">
    <property type="entry name" value="CYP450_84A"/>
</dbReference>
<dbReference type="PANTHER" id="PTHR47945">
    <property type="entry name" value="CYTOCHROME P450 84A1-RELATED"/>
    <property type="match status" value="1"/>
</dbReference>
<sequence length="188" mass="21712">MLQFLPGSRPLPINGNLLMMDQLTHRSLAKLADKYSGVCHVRVGFLDAFAISTPDMARQVVQVQDRVFSNHPTTIAITYLTYDRADVAFARTPIESWASIRDEADCHPPHHRWSHKRARLQPHQQHHLPGGVDQKEFIRILQEFSKFFGAFNIGDFIPWLSWMDVQGMNERLKVARQALDWLIDKIIE</sequence>
<name>A0A8K0I257_COCNU</name>
<dbReference type="GO" id="GO:0004497">
    <property type="term" value="F:monooxygenase activity"/>
    <property type="evidence" value="ECO:0007669"/>
    <property type="project" value="InterPro"/>
</dbReference>
<dbReference type="GO" id="GO:0005506">
    <property type="term" value="F:iron ion binding"/>
    <property type="evidence" value="ECO:0007669"/>
    <property type="project" value="InterPro"/>
</dbReference>
<dbReference type="InterPro" id="IPR001128">
    <property type="entry name" value="Cyt_P450"/>
</dbReference>
<protein>
    <submittedName>
        <fullName evidence="1">Putative Cytochrome P450 84A1</fullName>
    </submittedName>
</protein>
<dbReference type="Pfam" id="PF00067">
    <property type="entry name" value="p450"/>
    <property type="match status" value="1"/>
</dbReference>
<proteinExistence type="predicted"/>
<comment type="caution">
    <text evidence="1">The sequence shown here is derived from an EMBL/GenBank/DDBJ whole genome shotgun (WGS) entry which is preliminary data.</text>
</comment>
<dbReference type="Proteomes" id="UP000797356">
    <property type="component" value="Chromosome 3"/>
</dbReference>
<evidence type="ECO:0000313" key="1">
    <source>
        <dbReference type="EMBL" id="KAG1334313.1"/>
    </source>
</evidence>
<reference evidence="1" key="2">
    <citation type="submission" date="2019-07" db="EMBL/GenBank/DDBJ databases">
        <authorList>
            <person name="Yang Y."/>
            <person name="Bocs S."/>
            <person name="Baudouin L."/>
        </authorList>
    </citation>
    <scope>NUCLEOTIDE SEQUENCE</scope>
    <source>
        <tissue evidence="1">Spear leaf of Hainan Tall coconut</tissue>
    </source>
</reference>
<dbReference type="InterPro" id="IPR036396">
    <property type="entry name" value="Cyt_P450_sf"/>
</dbReference>
<evidence type="ECO:0000313" key="2">
    <source>
        <dbReference type="Proteomes" id="UP000797356"/>
    </source>
</evidence>
<organism evidence="1 2">
    <name type="scientific">Cocos nucifera</name>
    <name type="common">Coconut palm</name>
    <dbReference type="NCBI Taxonomy" id="13894"/>
    <lineage>
        <taxon>Eukaryota</taxon>
        <taxon>Viridiplantae</taxon>
        <taxon>Streptophyta</taxon>
        <taxon>Embryophyta</taxon>
        <taxon>Tracheophyta</taxon>
        <taxon>Spermatophyta</taxon>
        <taxon>Magnoliopsida</taxon>
        <taxon>Liliopsida</taxon>
        <taxon>Arecaceae</taxon>
        <taxon>Arecoideae</taxon>
        <taxon>Cocoseae</taxon>
        <taxon>Attaleinae</taxon>
        <taxon>Cocos</taxon>
    </lineage>
</organism>
<reference evidence="1" key="1">
    <citation type="journal article" date="2017" name="Gigascience">
        <title>The genome draft of coconut (Cocos nucifera).</title>
        <authorList>
            <person name="Xiao Y."/>
            <person name="Xu P."/>
            <person name="Fan H."/>
            <person name="Baudouin L."/>
            <person name="Xia W."/>
            <person name="Bocs S."/>
            <person name="Xu J."/>
            <person name="Li Q."/>
            <person name="Guo A."/>
            <person name="Zhou L."/>
            <person name="Li J."/>
            <person name="Wu Y."/>
            <person name="Ma Z."/>
            <person name="Armero A."/>
            <person name="Issali A.E."/>
            <person name="Liu N."/>
            <person name="Peng M."/>
            <person name="Yang Y."/>
        </authorList>
    </citation>
    <scope>NUCLEOTIDE SEQUENCE</scope>
    <source>
        <tissue evidence="1">Spear leaf of Hainan Tall coconut</tissue>
    </source>
</reference>
<dbReference type="PANTHER" id="PTHR47945:SF5">
    <property type="entry name" value="CYTOCHROME P450 84A1-RELATED"/>
    <property type="match status" value="1"/>
</dbReference>
<dbReference type="EMBL" id="CM017874">
    <property type="protein sequence ID" value="KAG1334313.1"/>
    <property type="molecule type" value="Genomic_DNA"/>
</dbReference>
<accession>A0A8K0I257</accession>
<dbReference type="GO" id="GO:0020037">
    <property type="term" value="F:heme binding"/>
    <property type="evidence" value="ECO:0007669"/>
    <property type="project" value="InterPro"/>
</dbReference>
<dbReference type="SUPFAM" id="SSF48264">
    <property type="entry name" value="Cytochrome P450"/>
    <property type="match status" value="1"/>
</dbReference>